<name>X1M1G4_9ZZZZ</name>
<reference evidence="1" key="1">
    <citation type="journal article" date="2014" name="Front. Microbiol.">
        <title>High frequency of phylogenetically diverse reductive dehalogenase-homologous genes in deep subseafloor sedimentary metagenomes.</title>
        <authorList>
            <person name="Kawai M."/>
            <person name="Futagami T."/>
            <person name="Toyoda A."/>
            <person name="Takaki Y."/>
            <person name="Nishi S."/>
            <person name="Hori S."/>
            <person name="Arai W."/>
            <person name="Tsubouchi T."/>
            <person name="Morono Y."/>
            <person name="Uchiyama I."/>
            <person name="Ito T."/>
            <person name="Fujiyama A."/>
            <person name="Inagaki F."/>
            <person name="Takami H."/>
        </authorList>
    </citation>
    <scope>NUCLEOTIDE SEQUENCE</scope>
    <source>
        <strain evidence="1">Expedition CK06-06</strain>
    </source>
</reference>
<dbReference type="EMBL" id="BARV01003802">
    <property type="protein sequence ID" value="GAI11911.1"/>
    <property type="molecule type" value="Genomic_DNA"/>
</dbReference>
<protein>
    <submittedName>
        <fullName evidence="1">Uncharacterized protein</fullName>
    </submittedName>
</protein>
<comment type="caution">
    <text evidence="1">The sequence shown here is derived from an EMBL/GenBank/DDBJ whole genome shotgun (WGS) entry which is preliminary data.</text>
</comment>
<organism evidence="1">
    <name type="scientific">marine sediment metagenome</name>
    <dbReference type="NCBI Taxonomy" id="412755"/>
    <lineage>
        <taxon>unclassified sequences</taxon>
        <taxon>metagenomes</taxon>
        <taxon>ecological metagenomes</taxon>
    </lineage>
</organism>
<sequence length="49" mass="5873">MGERSLREDEKVKHLLVVSQEKYPRDIDDIKIIPWKIFLEMLWAGEFGI</sequence>
<dbReference type="AlphaFoldDB" id="X1M1G4"/>
<gene>
    <name evidence="1" type="ORF">S06H3_08863</name>
</gene>
<accession>X1M1G4</accession>
<proteinExistence type="predicted"/>
<evidence type="ECO:0000313" key="1">
    <source>
        <dbReference type="EMBL" id="GAI11911.1"/>
    </source>
</evidence>